<name>A0A833RJ75_9POAL</name>
<dbReference type="AlphaFoldDB" id="A0A833RJ75"/>
<evidence type="ECO:0000313" key="4">
    <source>
        <dbReference type="Proteomes" id="UP000623129"/>
    </source>
</evidence>
<dbReference type="Gene3D" id="2.60.40.150">
    <property type="entry name" value="C2 domain"/>
    <property type="match status" value="1"/>
</dbReference>
<gene>
    <name evidence="3" type="ORF">FCM35_KLT19432</name>
</gene>
<dbReference type="OrthoDB" id="270970at2759"/>
<dbReference type="PANTHER" id="PTHR31208:SF3">
    <property type="entry name" value="OS01G0953500 PROTEIN"/>
    <property type="match status" value="1"/>
</dbReference>
<dbReference type="PANTHER" id="PTHR31208">
    <property type="entry name" value="EXPRESSED PROTEIN"/>
    <property type="match status" value="1"/>
</dbReference>
<organism evidence="3 4">
    <name type="scientific">Carex littledalei</name>
    <dbReference type="NCBI Taxonomy" id="544730"/>
    <lineage>
        <taxon>Eukaryota</taxon>
        <taxon>Viridiplantae</taxon>
        <taxon>Streptophyta</taxon>
        <taxon>Embryophyta</taxon>
        <taxon>Tracheophyta</taxon>
        <taxon>Spermatophyta</taxon>
        <taxon>Magnoliopsida</taxon>
        <taxon>Liliopsida</taxon>
        <taxon>Poales</taxon>
        <taxon>Cyperaceae</taxon>
        <taxon>Cyperoideae</taxon>
        <taxon>Cariceae</taxon>
        <taxon>Carex</taxon>
        <taxon>Carex subgen. Euthyceras</taxon>
    </lineage>
</organism>
<dbReference type="InterPro" id="IPR000008">
    <property type="entry name" value="C2_dom"/>
</dbReference>
<feature type="region of interest" description="Disordered" evidence="1">
    <location>
        <begin position="376"/>
        <end position="397"/>
    </location>
</feature>
<evidence type="ECO:0000259" key="2">
    <source>
        <dbReference type="PROSITE" id="PS50004"/>
    </source>
</evidence>
<evidence type="ECO:0000313" key="3">
    <source>
        <dbReference type="EMBL" id="KAF3336846.1"/>
    </source>
</evidence>
<protein>
    <recommendedName>
        <fullName evidence="2">C2 domain-containing protein</fullName>
    </recommendedName>
</protein>
<keyword evidence="4" id="KW-1185">Reference proteome</keyword>
<sequence>MEYKGGSTGFVYNLTTLHEVEKEREGNNFSSLLDIYAHEALNLHNICIYANQDVYAKFSLTSSPDEALSTRVVASGGNSPRFNEQLPPLRIPHPSDKAVLKVEIWMLSCAKTLLGDQLLGFTLIPISSILGTKISKTPQEFTLSSTDLFHSPAGTIRLTLTLNPHPSIDSVSNAGPSITSEVMILDPIVDYSNIEFPDINAAQENQKMVMQYFDMGVPAQQSLPFIQLSPSASSVDDCEMITVNSTSENSMQNPTNFTGSTITSLSNENKIAVETFNVSSTEVCHVSASSPETPTSKEAKLLSKDKETTIVQQSSVFKSPLENMNMVEEQNQMQKQIMDMYMKSMQQFTESLSKMKLPMNIDKTHTDDTEIVIQSQERRDNNKLENKNKGENKKDGSRVFYGSRAFF</sequence>
<proteinExistence type="predicted"/>
<accession>A0A833RJ75</accession>
<reference evidence="3" key="1">
    <citation type="submission" date="2020-01" db="EMBL/GenBank/DDBJ databases">
        <title>Genome sequence of Kobresia littledalei, the first chromosome-level genome in the family Cyperaceae.</title>
        <authorList>
            <person name="Qu G."/>
        </authorList>
    </citation>
    <scope>NUCLEOTIDE SEQUENCE</scope>
    <source>
        <strain evidence="3">C.B.Clarke</strain>
        <tissue evidence="3">Leaf</tissue>
    </source>
</reference>
<feature type="domain" description="C2" evidence="2">
    <location>
        <begin position="13"/>
        <end position="141"/>
    </location>
</feature>
<dbReference type="InterPro" id="IPR035892">
    <property type="entry name" value="C2_domain_sf"/>
</dbReference>
<dbReference type="SUPFAM" id="SSF49562">
    <property type="entry name" value="C2 domain (Calcium/lipid-binding domain, CaLB)"/>
    <property type="match status" value="1"/>
</dbReference>
<dbReference type="EMBL" id="SWLB01000007">
    <property type="protein sequence ID" value="KAF3336846.1"/>
    <property type="molecule type" value="Genomic_DNA"/>
</dbReference>
<dbReference type="Pfam" id="PF00168">
    <property type="entry name" value="C2"/>
    <property type="match status" value="1"/>
</dbReference>
<evidence type="ECO:0000256" key="1">
    <source>
        <dbReference type="SAM" id="MobiDB-lite"/>
    </source>
</evidence>
<dbReference type="PROSITE" id="PS50004">
    <property type="entry name" value="C2"/>
    <property type="match status" value="1"/>
</dbReference>
<dbReference type="Proteomes" id="UP000623129">
    <property type="component" value="Unassembled WGS sequence"/>
</dbReference>
<comment type="caution">
    <text evidence="3">The sequence shown here is derived from an EMBL/GenBank/DDBJ whole genome shotgun (WGS) entry which is preliminary data.</text>
</comment>